<dbReference type="EMBL" id="JAAGVY010000002">
    <property type="protein sequence ID" value="NEN22212.1"/>
    <property type="molecule type" value="Genomic_DNA"/>
</dbReference>
<accession>A0A7K3WMV9</accession>
<evidence type="ECO:0000313" key="3">
    <source>
        <dbReference type="Proteomes" id="UP000486602"/>
    </source>
</evidence>
<dbReference type="RefSeq" id="WP_163282936.1">
    <property type="nucleotide sequence ID" value="NZ_JAAGVY010000002.1"/>
</dbReference>
<keyword evidence="3" id="KW-1185">Reference proteome</keyword>
<dbReference type="AlphaFoldDB" id="A0A7K3WMV9"/>
<protein>
    <submittedName>
        <fullName evidence="2">Porin family protein</fullName>
    </submittedName>
</protein>
<sequence length="254" mass="29790">MMIPKFKPALVIGLLLLAFTTTAQEKEKDPDYRVGKWYFSNETEMIFSFANIQSDSMNIDNIMRWSPVFNYMGRINHDISKHVGIDIGLGFRNVGFIAKFPNEENDLKKKFRTYNLGLPIGIKIGDLNQKNPFFLFAGFEIEMPFQYKEKTFENGDKNDKITGWFSDRTDRFTRSVYAGVQFPNGISLKFKYYLQNFFNEDYKIIKDGKTTKPYANLDVHVFYFSLTIYPFKDSKSYDIELPKDEYKTTTAGWY</sequence>
<comment type="caution">
    <text evidence="2">The sequence shown here is derived from an EMBL/GenBank/DDBJ whole genome shotgun (WGS) entry which is preliminary data.</text>
</comment>
<reference evidence="2 3" key="1">
    <citation type="submission" date="2020-02" db="EMBL/GenBank/DDBJ databases">
        <title>Out from the shadows clarifying the taxonomy of the family Cryomorphaceae and related taxa by utilizing the GTDB taxonomic framework.</title>
        <authorList>
            <person name="Bowman J.P."/>
        </authorList>
    </citation>
    <scope>NUCLEOTIDE SEQUENCE [LARGE SCALE GENOMIC DNA]</scope>
    <source>
        <strain evidence="2 3">QSSC 1-22</strain>
    </source>
</reference>
<evidence type="ECO:0000256" key="1">
    <source>
        <dbReference type="SAM" id="SignalP"/>
    </source>
</evidence>
<dbReference type="Proteomes" id="UP000486602">
    <property type="component" value="Unassembled WGS sequence"/>
</dbReference>
<name>A0A7K3WMV9_9FLAO</name>
<feature type="signal peptide" evidence="1">
    <location>
        <begin position="1"/>
        <end position="23"/>
    </location>
</feature>
<gene>
    <name evidence="2" type="ORF">G3O08_01675</name>
</gene>
<feature type="chain" id="PRO_5029646511" evidence="1">
    <location>
        <begin position="24"/>
        <end position="254"/>
    </location>
</feature>
<evidence type="ECO:0000313" key="2">
    <source>
        <dbReference type="EMBL" id="NEN22212.1"/>
    </source>
</evidence>
<proteinExistence type="predicted"/>
<organism evidence="2 3">
    <name type="scientific">Cryomorpha ignava</name>
    <dbReference type="NCBI Taxonomy" id="101383"/>
    <lineage>
        <taxon>Bacteria</taxon>
        <taxon>Pseudomonadati</taxon>
        <taxon>Bacteroidota</taxon>
        <taxon>Flavobacteriia</taxon>
        <taxon>Flavobacteriales</taxon>
        <taxon>Cryomorphaceae</taxon>
        <taxon>Cryomorpha</taxon>
    </lineage>
</organism>
<keyword evidence="1" id="KW-0732">Signal</keyword>